<comment type="caution">
    <text evidence="9">The sequence shown here is derived from an EMBL/GenBank/DDBJ whole genome shotgun (WGS) entry which is preliminary data.</text>
</comment>
<dbReference type="HOGENOM" id="CLU_1022967_0_0_1"/>
<keyword evidence="4 7" id="KW-0472">Membrane</keyword>
<dbReference type="Pfam" id="PF20684">
    <property type="entry name" value="Fung_rhodopsin"/>
    <property type="match status" value="1"/>
</dbReference>
<accession>D4DBM2</accession>
<dbReference type="EMBL" id="ACYE01000227">
    <property type="protein sequence ID" value="EFE40749.1"/>
    <property type="molecule type" value="Genomic_DNA"/>
</dbReference>
<feature type="compositionally biased region" description="Basic and acidic residues" evidence="6">
    <location>
        <begin position="268"/>
        <end position="277"/>
    </location>
</feature>
<evidence type="ECO:0000256" key="3">
    <source>
        <dbReference type="ARBA" id="ARBA00022989"/>
    </source>
</evidence>
<comment type="similarity">
    <text evidence="5">Belongs to the SAT4 family.</text>
</comment>
<dbReference type="InterPro" id="IPR052337">
    <property type="entry name" value="SAT4-like"/>
</dbReference>
<evidence type="ECO:0000256" key="6">
    <source>
        <dbReference type="SAM" id="MobiDB-lite"/>
    </source>
</evidence>
<keyword evidence="3 7" id="KW-1133">Transmembrane helix</keyword>
<evidence type="ECO:0000259" key="8">
    <source>
        <dbReference type="Pfam" id="PF20684"/>
    </source>
</evidence>
<keyword evidence="10" id="KW-1185">Reference proteome</keyword>
<dbReference type="PANTHER" id="PTHR33048:SF47">
    <property type="entry name" value="INTEGRAL MEMBRANE PROTEIN-RELATED"/>
    <property type="match status" value="1"/>
</dbReference>
<feature type="region of interest" description="Disordered" evidence="6">
    <location>
        <begin position="209"/>
        <end position="277"/>
    </location>
</feature>
<organism evidence="9 10">
    <name type="scientific">Trichophyton verrucosum (strain HKI 0517)</name>
    <dbReference type="NCBI Taxonomy" id="663202"/>
    <lineage>
        <taxon>Eukaryota</taxon>
        <taxon>Fungi</taxon>
        <taxon>Dikarya</taxon>
        <taxon>Ascomycota</taxon>
        <taxon>Pezizomycotina</taxon>
        <taxon>Eurotiomycetes</taxon>
        <taxon>Eurotiomycetidae</taxon>
        <taxon>Onygenales</taxon>
        <taxon>Arthrodermataceae</taxon>
        <taxon>Trichophyton</taxon>
    </lineage>
</organism>
<feature type="domain" description="Rhodopsin" evidence="8">
    <location>
        <begin position="2"/>
        <end position="164"/>
    </location>
</feature>
<comment type="subcellular location">
    <subcellularLocation>
        <location evidence="1">Membrane</location>
        <topology evidence="1">Multi-pass membrane protein</topology>
    </subcellularLocation>
</comment>
<feature type="transmembrane region" description="Helical" evidence="7">
    <location>
        <begin position="104"/>
        <end position="127"/>
    </location>
</feature>
<feature type="transmembrane region" description="Helical" evidence="7">
    <location>
        <begin position="73"/>
        <end position="92"/>
    </location>
</feature>
<gene>
    <name evidence="9" type="ORF">TRV_04522</name>
</gene>
<name>D4DBM2_TRIVH</name>
<feature type="compositionally biased region" description="Polar residues" evidence="6">
    <location>
        <begin position="233"/>
        <end position="243"/>
    </location>
</feature>
<dbReference type="Proteomes" id="UP000008383">
    <property type="component" value="Unassembled WGS sequence"/>
</dbReference>
<dbReference type="KEGG" id="tve:TRV_04522"/>
<evidence type="ECO:0000256" key="1">
    <source>
        <dbReference type="ARBA" id="ARBA00004141"/>
    </source>
</evidence>
<dbReference type="AlphaFoldDB" id="D4DBM2"/>
<dbReference type="OrthoDB" id="5329176at2759"/>
<dbReference type="GeneID" id="9578247"/>
<dbReference type="GO" id="GO:0016020">
    <property type="term" value="C:membrane"/>
    <property type="evidence" value="ECO:0007669"/>
    <property type="project" value="UniProtKB-SubCell"/>
</dbReference>
<proteinExistence type="inferred from homology"/>
<reference evidence="10" key="1">
    <citation type="journal article" date="2011" name="Genome Biol.">
        <title>Comparative and functional genomics provide insights into the pathogenicity of dermatophytic fungi.</title>
        <authorList>
            <person name="Burmester A."/>
            <person name="Shelest E."/>
            <person name="Gloeckner G."/>
            <person name="Heddergott C."/>
            <person name="Schindler S."/>
            <person name="Staib P."/>
            <person name="Heidel A."/>
            <person name="Felder M."/>
            <person name="Petzold A."/>
            <person name="Szafranski K."/>
            <person name="Feuermann M."/>
            <person name="Pedruzzi I."/>
            <person name="Priebe S."/>
            <person name="Groth M."/>
            <person name="Winkler R."/>
            <person name="Li W."/>
            <person name="Kniemeyer O."/>
            <person name="Schroeckh V."/>
            <person name="Hertweck C."/>
            <person name="Hube B."/>
            <person name="White T.C."/>
            <person name="Platzer M."/>
            <person name="Guthke R."/>
            <person name="Heitman J."/>
            <person name="Woestemeyer J."/>
            <person name="Zipfel P.F."/>
            <person name="Monod M."/>
            <person name="Brakhage A.A."/>
        </authorList>
    </citation>
    <scope>NUCLEOTIDE SEQUENCE [LARGE SCALE GENOMIC DNA]</scope>
    <source>
        <strain evidence="10">HKI 0517</strain>
    </source>
</reference>
<evidence type="ECO:0000256" key="5">
    <source>
        <dbReference type="ARBA" id="ARBA00038359"/>
    </source>
</evidence>
<dbReference type="RefSeq" id="XP_003021367.1">
    <property type="nucleotide sequence ID" value="XM_003021321.1"/>
</dbReference>
<evidence type="ECO:0000313" key="9">
    <source>
        <dbReference type="EMBL" id="EFE40749.1"/>
    </source>
</evidence>
<evidence type="ECO:0000256" key="7">
    <source>
        <dbReference type="SAM" id="Phobius"/>
    </source>
</evidence>
<dbReference type="PANTHER" id="PTHR33048">
    <property type="entry name" value="PTH11-LIKE INTEGRAL MEMBRANE PROTEIN (AFU_ORTHOLOGUE AFUA_5G11245)"/>
    <property type="match status" value="1"/>
</dbReference>
<evidence type="ECO:0000256" key="2">
    <source>
        <dbReference type="ARBA" id="ARBA00022692"/>
    </source>
</evidence>
<feature type="transmembrane region" description="Helical" evidence="7">
    <location>
        <begin position="20"/>
        <end position="53"/>
    </location>
</feature>
<sequence>MTLVKLSILASYLRFFTEKIYIRLAWLQVGLVLAWFVAFMVLMLIACIPLSNYWNSFLQKGCMEEEYRLLPGIYSNAVMDVMILVTPCPALWKLHLPVRDRIVLIFMMCLGFMYGSQISDPLLFFLLQGASSRGEGYNVWVWTDLEINLAVICTSIPVLRPFAQKYFPNLGFKSSSAGSRYGNRWGSSNPSNGLGSGGIYKQQTIHQFVRSRQTEDEDDGGSTIALSPAEFPSTKTYPTSPRSYDSRANDVRNPSRSGFRNEPAYNDYQKDRYNNYV</sequence>
<evidence type="ECO:0000313" key="10">
    <source>
        <dbReference type="Proteomes" id="UP000008383"/>
    </source>
</evidence>
<evidence type="ECO:0000256" key="4">
    <source>
        <dbReference type="ARBA" id="ARBA00023136"/>
    </source>
</evidence>
<dbReference type="InterPro" id="IPR049326">
    <property type="entry name" value="Rhodopsin_dom_fungi"/>
</dbReference>
<keyword evidence="2 7" id="KW-0812">Transmembrane</keyword>
<protein>
    <recommendedName>
        <fullName evidence="8">Rhodopsin domain-containing protein</fullName>
    </recommendedName>
</protein>